<dbReference type="PANTHER" id="PTHR11011:SF116">
    <property type="entry name" value="FATTY ACYL-COA REDUCTASE CG5065-RELATED"/>
    <property type="match status" value="1"/>
</dbReference>
<dbReference type="PANTHER" id="PTHR11011">
    <property type="entry name" value="MALE STERILITY PROTEIN 2-RELATED"/>
    <property type="match status" value="1"/>
</dbReference>
<evidence type="ECO:0000259" key="11">
    <source>
        <dbReference type="Pfam" id="PF03015"/>
    </source>
</evidence>
<proteinExistence type="inferred from homology"/>
<dbReference type="SUPFAM" id="SSF51735">
    <property type="entry name" value="NAD(P)-binding Rossmann-fold domains"/>
    <property type="match status" value="1"/>
</dbReference>
<keyword evidence="5 10" id="KW-0521">NADP</keyword>
<evidence type="ECO:0000256" key="10">
    <source>
        <dbReference type="RuleBase" id="RU363097"/>
    </source>
</evidence>
<name>A0A6J1T7K9_FRAOC</name>
<dbReference type="RefSeq" id="XP_026287664.1">
    <property type="nucleotide sequence ID" value="XM_026431879.2"/>
</dbReference>
<dbReference type="CDD" id="cd05236">
    <property type="entry name" value="FAR-N_SDR_e"/>
    <property type="match status" value="1"/>
</dbReference>
<evidence type="ECO:0000256" key="4">
    <source>
        <dbReference type="ARBA" id="ARBA00022692"/>
    </source>
</evidence>
<dbReference type="OrthoDB" id="429813at2759"/>
<dbReference type="InterPro" id="IPR026055">
    <property type="entry name" value="FAR"/>
</dbReference>
<keyword evidence="8 10" id="KW-0472">Membrane</keyword>
<evidence type="ECO:0000313" key="14">
    <source>
        <dbReference type="RefSeq" id="XP_026287664.1"/>
    </source>
</evidence>
<dbReference type="Proteomes" id="UP000504606">
    <property type="component" value="Unplaced"/>
</dbReference>
<evidence type="ECO:0000256" key="2">
    <source>
        <dbReference type="ARBA" id="ARBA00005928"/>
    </source>
</evidence>
<dbReference type="GO" id="GO:0016020">
    <property type="term" value="C:membrane"/>
    <property type="evidence" value="ECO:0007669"/>
    <property type="project" value="UniProtKB-SubCell"/>
</dbReference>
<dbReference type="Pfam" id="PF03015">
    <property type="entry name" value="Sterile"/>
    <property type="match status" value="1"/>
</dbReference>
<dbReference type="GO" id="GO:0080019">
    <property type="term" value="F:alcohol-forming very long-chain fatty acyl-CoA reductase activity"/>
    <property type="evidence" value="ECO:0007669"/>
    <property type="project" value="InterPro"/>
</dbReference>
<evidence type="ECO:0000256" key="5">
    <source>
        <dbReference type="ARBA" id="ARBA00022857"/>
    </source>
</evidence>
<dbReference type="GO" id="GO:0102965">
    <property type="term" value="F:alcohol-forming long-chain fatty acyl-CoA reductase activity"/>
    <property type="evidence" value="ECO:0007669"/>
    <property type="project" value="UniProtKB-EC"/>
</dbReference>
<dbReference type="GeneID" id="113212986"/>
<evidence type="ECO:0000313" key="16">
    <source>
        <dbReference type="RefSeq" id="XP_052122461.1"/>
    </source>
</evidence>
<keyword evidence="13" id="KW-1185">Reference proteome</keyword>
<dbReference type="EC" id="1.2.1.84" evidence="10"/>
<comment type="subcellular location">
    <subcellularLocation>
        <location evidence="1">Membrane</location>
        <topology evidence="1">Multi-pass membrane protein</topology>
    </subcellularLocation>
</comment>
<evidence type="ECO:0000256" key="7">
    <source>
        <dbReference type="ARBA" id="ARBA00023098"/>
    </source>
</evidence>
<feature type="transmembrane region" description="Helical" evidence="10">
    <location>
        <begin position="488"/>
        <end position="509"/>
    </location>
</feature>
<feature type="domain" description="Thioester reductase (TE)" evidence="12">
    <location>
        <begin position="31"/>
        <end position="306"/>
    </location>
</feature>
<feature type="domain" description="Fatty acyl-CoA reductase C-terminal" evidence="11">
    <location>
        <begin position="379"/>
        <end position="470"/>
    </location>
</feature>
<keyword evidence="7 10" id="KW-0443">Lipid metabolism</keyword>
<dbReference type="GO" id="GO:0005777">
    <property type="term" value="C:peroxisome"/>
    <property type="evidence" value="ECO:0007669"/>
    <property type="project" value="TreeGrafter"/>
</dbReference>
<evidence type="ECO:0000313" key="15">
    <source>
        <dbReference type="RefSeq" id="XP_026287665.1"/>
    </source>
</evidence>
<dbReference type="RefSeq" id="XP_052122461.1">
    <property type="nucleotide sequence ID" value="XM_052266501.1"/>
</dbReference>
<sequence length="513" mass="55356">MDVSSGASSFLMGTSEAAGVADFYRGRGVLVTGASGFMGKVLVEKLLRSCPEVDTVFVLLRPKKVRGVQLGVHERLQGILSAPVFDALRGSRPEALSKVVAVAGDVSIPGLGLSSSDRARLSAAVTVVFHVAATVRFNEHLRLAFQINVQGTRAVLDLCRGIPGLVALVYVSTAYCNCTRKEVIGEVVYPAPTTADALQAELDRRDDKQLENDTASLIGEFANTYTFTKCIAENLVMEEGVGLPVAIVRPSIVCPAVSEPLPGWVDNVNGPVGPWVAIGKGTLSCVFGDADAVADLVPVDVCINLMVAAAWGCAASSAAELTVYNCVTGATVPVTWGRTTGLWVDAVRRRPYASTLWLPSASFTTSRLKHRLCTALGKTLPAHLIDLAAQAAGRKSPRLAHQISRQMRMMKPLDFFTTHQWSFTNDNVRCLWSRMGGADQETFPFDVSTLNWEEYMGTILAGTKTYLLKEQDNDRSGLQSRLRRMDALYRLVVLLSIPLPVLCFLAGSLHSKL</sequence>
<comment type="similarity">
    <text evidence="2 10">Belongs to the fatty acyl-CoA reductase family.</text>
</comment>
<protein>
    <recommendedName>
        <fullName evidence="10">Fatty acyl-CoA reductase</fullName>
        <ecNumber evidence="10">1.2.1.84</ecNumber>
    </recommendedName>
</protein>
<dbReference type="GO" id="GO:0035336">
    <property type="term" value="P:long-chain fatty-acyl-CoA metabolic process"/>
    <property type="evidence" value="ECO:0007669"/>
    <property type="project" value="TreeGrafter"/>
</dbReference>
<keyword evidence="10" id="KW-0560">Oxidoreductase</keyword>
<organism evidence="13 15">
    <name type="scientific">Frankliniella occidentalis</name>
    <name type="common">Western flower thrips</name>
    <name type="synonym">Euthrips occidentalis</name>
    <dbReference type="NCBI Taxonomy" id="133901"/>
    <lineage>
        <taxon>Eukaryota</taxon>
        <taxon>Metazoa</taxon>
        <taxon>Ecdysozoa</taxon>
        <taxon>Arthropoda</taxon>
        <taxon>Hexapoda</taxon>
        <taxon>Insecta</taxon>
        <taxon>Pterygota</taxon>
        <taxon>Neoptera</taxon>
        <taxon>Paraneoptera</taxon>
        <taxon>Thysanoptera</taxon>
        <taxon>Terebrantia</taxon>
        <taxon>Thripoidea</taxon>
        <taxon>Thripidae</taxon>
        <taxon>Frankliniella</taxon>
    </lineage>
</organism>
<reference evidence="14 15" key="1">
    <citation type="submission" date="2025-04" db="UniProtKB">
        <authorList>
            <consortium name="RefSeq"/>
        </authorList>
    </citation>
    <scope>IDENTIFICATION</scope>
    <source>
        <tissue evidence="14 15">Whole organism</tissue>
    </source>
</reference>
<evidence type="ECO:0000313" key="13">
    <source>
        <dbReference type="Proteomes" id="UP000504606"/>
    </source>
</evidence>
<dbReference type="Gene3D" id="3.40.50.720">
    <property type="entry name" value="NAD(P)-binding Rossmann-like Domain"/>
    <property type="match status" value="1"/>
</dbReference>
<dbReference type="AlphaFoldDB" id="A0A6J1T7K9"/>
<dbReference type="InterPro" id="IPR013120">
    <property type="entry name" value="FAR_NAD-bd"/>
</dbReference>
<dbReference type="InterPro" id="IPR036291">
    <property type="entry name" value="NAD(P)-bd_dom_sf"/>
</dbReference>
<dbReference type="RefSeq" id="XP_026287665.1">
    <property type="nucleotide sequence ID" value="XM_026431880.2"/>
</dbReference>
<comment type="function">
    <text evidence="10">Catalyzes the reduction of fatty acyl-CoA to fatty alcohols.</text>
</comment>
<keyword evidence="3 10" id="KW-0444">Lipid biosynthesis</keyword>
<keyword evidence="4 10" id="KW-0812">Transmembrane</keyword>
<evidence type="ECO:0000256" key="3">
    <source>
        <dbReference type="ARBA" id="ARBA00022516"/>
    </source>
</evidence>
<dbReference type="InterPro" id="IPR033640">
    <property type="entry name" value="FAR_C"/>
</dbReference>
<dbReference type="KEGG" id="foc:113212986"/>
<gene>
    <name evidence="14 15 16" type="primary">LOC113212986</name>
</gene>
<evidence type="ECO:0000256" key="1">
    <source>
        <dbReference type="ARBA" id="ARBA00004141"/>
    </source>
</evidence>
<evidence type="ECO:0000256" key="9">
    <source>
        <dbReference type="ARBA" id="ARBA00052530"/>
    </source>
</evidence>
<evidence type="ECO:0000259" key="12">
    <source>
        <dbReference type="Pfam" id="PF07993"/>
    </source>
</evidence>
<dbReference type="FunFam" id="3.40.50.720:FF:000143">
    <property type="entry name" value="Fatty acyl-CoA reductase"/>
    <property type="match status" value="1"/>
</dbReference>
<comment type="catalytic activity">
    <reaction evidence="9 10">
        <text>a long-chain fatty acyl-CoA + 2 NADPH + 2 H(+) = a long-chain primary fatty alcohol + 2 NADP(+) + CoA</text>
        <dbReference type="Rhea" id="RHEA:52716"/>
        <dbReference type="ChEBI" id="CHEBI:15378"/>
        <dbReference type="ChEBI" id="CHEBI:57287"/>
        <dbReference type="ChEBI" id="CHEBI:57783"/>
        <dbReference type="ChEBI" id="CHEBI:58349"/>
        <dbReference type="ChEBI" id="CHEBI:77396"/>
        <dbReference type="ChEBI" id="CHEBI:83139"/>
        <dbReference type="EC" id="1.2.1.84"/>
    </reaction>
</comment>
<dbReference type="CDD" id="cd09071">
    <property type="entry name" value="FAR_C"/>
    <property type="match status" value="1"/>
</dbReference>
<evidence type="ECO:0000256" key="6">
    <source>
        <dbReference type="ARBA" id="ARBA00022989"/>
    </source>
</evidence>
<dbReference type="Pfam" id="PF07993">
    <property type="entry name" value="NAD_binding_4"/>
    <property type="match status" value="1"/>
</dbReference>
<keyword evidence="6 10" id="KW-1133">Transmembrane helix</keyword>
<evidence type="ECO:0000256" key="8">
    <source>
        <dbReference type="ARBA" id="ARBA00023136"/>
    </source>
</evidence>
<accession>A0A6J1T7K9</accession>